<reference evidence="5 6" key="1">
    <citation type="submission" date="2021-09" db="EMBL/GenBank/DDBJ databases">
        <title>Genomic insights and catalytic innovation underlie evolution of tropane alkaloids biosynthesis.</title>
        <authorList>
            <person name="Wang Y.-J."/>
            <person name="Tian T."/>
            <person name="Huang J.-P."/>
            <person name="Huang S.-X."/>
        </authorList>
    </citation>
    <scope>NUCLEOTIDE SEQUENCE [LARGE SCALE GENOMIC DNA]</scope>
    <source>
        <strain evidence="5">KIB-2018</strain>
        <tissue evidence="5">Leaf</tissue>
    </source>
</reference>
<dbReference type="SUPFAM" id="SSF52047">
    <property type="entry name" value="RNI-like"/>
    <property type="match status" value="2"/>
</dbReference>
<gene>
    <name evidence="5" type="ORF">K2173_022026</name>
</gene>
<dbReference type="AlphaFoldDB" id="A0AAV8T453"/>
<dbReference type="InterPro" id="IPR027417">
    <property type="entry name" value="P-loop_NTPase"/>
</dbReference>
<evidence type="ECO:0000313" key="6">
    <source>
        <dbReference type="Proteomes" id="UP001159364"/>
    </source>
</evidence>
<dbReference type="PANTHER" id="PTHR11017:SF385">
    <property type="entry name" value="DISEASE RESISTANCE PROTEIN (TIR-NBS-LRR CLASS)-RELATED"/>
    <property type="match status" value="1"/>
</dbReference>
<keyword evidence="3" id="KW-0611">Plant defense</keyword>
<dbReference type="Pfam" id="PF23282">
    <property type="entry name" value="WHD_ROQ1"/>
    <property type="match status" value="1"/>
</dbReference>
<dbReference type="PANTHER" id="PTHR11017">
    <property type="entry name" value="LEUCINE-RICH REPEAT-CONTAINING PROTEIN"/>
    <property type="match status" value="1"/>
</dbReference>
<keyword evidence="6" id="KW-1185">Reference proteome</keyword>
<dbReference type="Gene3D" id="3.40.50.10140">
    <property type="entry name" value="Toll/interleukin-1 receptor homology (TIR) domain"/>
    <property type="match status" value="1"/>
</dbReference>
<accession>A0AAV8T453</accession>
<dbReference type="InterPro" id="IPR055414">
    <property type="entry name" value="LRR_R13L4/SHOC2-like"/>
</dbReference>
<dbReference type="InterPro" id="IPR042197">
    <property type="entry name" value="Apaf_helical"/>
</dbReference>
<dbReference type="Pfam" id="PF01582">
    <property type="entry name" value="TIR"/>
    <property type="match status" value="1"/>
</dbReference>
<dbReference type="InterPro" id="IPR035897">
    <property type="entry name" value="Toll_tir_struct_dom_sf"/>
</dbReference>
<dbReference type="SMART" id="SM00255">
    <property type="entry name" value="TIR"/>
    <property type="match status" value="1"/>
</dbReference>
<comment type="caution">
    <text evidence="5">The sequence shown here is derived from an EMBL/GenBank/DDBJ whole genome shotgun (WGS) entry which is preliminary data.</text>
</comment>
<dbReference type="GO" id="GO:0006952">
    <property type="term" value="P:defense response"/>
    <property type="evidence" value="ECO:0007669"/>
    <property type="project" value="UniProtKB-KW"/>
</dbReference>
<dbReference type="InterPro" id="IPR003591">
    <property type="entry name" value="Leu-rich_rpt_typical-subtyp"/>
</dbReference>
<dbReference type="Gene3D" id="3.40.50.300">
    <property type="entry name" value="P-loop containing nucleotide triphosphate hydrolases"/>
    <property type="match status" value="1"/>
</dbReference>
<dbReference type="Gene3D" id="1.10.8.430">
    <property type="entry name" value="Helical domain of apoptotic protease-activating factors"/>
    <property type="match status" value="1"/>
</dbReference>
<dbReference type="GO" id="GO:0007165">
    <property type="term" value="P:signal transduction"/>
    <property type="evidence" value="ECO:0007669"/>
    <property type="project" value="InterPro"/>
</dbReference>
<dbReference type="Pfam" id="PF23598">
    <property type="entry name" value="LRR_14"/>
    <property type="match status" value="1"/>
</dbReference>
<evidence type="ECO:0000256" key="2">
    <source>
        <dbReference type="ARBA" id="ARBA00022737"/>
    </source>
</evidence>
<evidence type="ECO:0000256" key="1">
    <source>
        <dbReference type="ARBA" id="ARBA00022614"/>
    </source>
</evidence>
<dbReference type="Pfam" id="PF00931">
    <property type="entry name" value="NB-ARC"/>
    <property type="match status" value="1"/>
</dbReference>
<evidence type="ECO:0000259" key="4">
    <source>
        <dbReference type="PROSITE" id="PS50104"/>
    </source>
</evidence>
<evidence type="ECO:0000313" key="5">
    <source>
        <dbReference type="EMBL" id="KAJ8760988.1"/>
    </source>
</evidence>
<feature type="domain" description="TIR" evidence="4">
    <location>
        <begin position="15"/>
        <end position="179"/>
    </location>
</feature>
<evidence type="ECO:0000256" key="3">
    <source>
        <dbReference type="ARBA" id="ARBA00022821"/>
    </source>
</evidence>
<dbReference type="SUPFAM" id="SSF52200">
    <property type="entry name" value="Toll/Interleukin receptor TIR domain"/>
    <property type="match status" value="1"/>
</dbReference>
<dbReference type="Pfam" id="PF23286">
    <property type="entry name" value="LRR_13"/>
    <property type="match status" value="1"/>
</dbReference>
<dbReference type="PROSITE" id="PS50104">
    <property type="entry name" value="TIR"/>
    <property type="match status" value="1"/>
</dbReference>
<dbReference type="InterPro" id="IPR000157">
    <property type="entry name" value="TIR_dom"/>
</dbReference>
<dbReference type="PRINTS" id="PR00364">
    <property type="entry name" value="DISEASERSIST"/>
</dbReference>
<dbReference type="SUPFAM" id="SSF52540">
    <property type="entry name" value="P-loop containing nucleoside triphosphate hydrolases"/>
    <property type="match status" value="1"/>
</dbReference>
<dbReference type="InterPro" id="IPR036390">
    <property type="entry name" value="WH_DNA-bd_sf"/>
</dbReference>
<name>A0AAV8T453_9ROSI</name>
<dbReference type="Proteomes" id="UP001159364">
    <property type="component" value="Linkage Group LG07"/>
</dbReference>
<dbReference type="InterPro" id="IPR058192">
    <property type="entry name" value="WHD_ROQ1-like"/>
</dbReference>
<dbReference type="GO" id="GO:0043531">
    <property type="term" value="F:ADP binding"/>
    <property type="evidence" value="ECO:0007669"/>
    <property type="project" value="InterPro"/>
</dbReference>
<proteinExistence type="predicted"/>
<dbReference type="SUPFAM" id="SSF46785">
    <property type="entry name" value="Winged helix' DNA-binding domain"/>
    <property type="match status" value="1"/>
</dbReference>
<dbReference type="EMBL" id="JAIWQS010000007">
    <property type="protein sequence ID" value="KAJ8760988.1"/>
    <property type="molecule type" value="Genomic_DNA"/>
</dbReference>
<dbReference type="InterPro" id="IPR032675">
    <property type="entry name" value="LRR_dom_sf"/>
</dbReference>
<dbReference type="InterPro" id="IPR002182">
    <property type="entry name" value="NB-ARC"/>
</dbReference>
<dbReference type="InterPro" id="IPR058546">
    <property type="entry name" value="RPS4B/Roq1-like_LRR"/>
</dbReference>
<dbReference type="InterPro" id="IPR044974">
    <property type="entry name" value="Disease_R_plants"/>
</dbReference>
<sequence length="1148" mass="129908">MSDGPTSPAPAAPRLNWDVFISFRSEDTRHGFTKHLHESLQEHGIRAFLDDEGMAHGDEIPTRLLDAIEDSALSIIVISPRYADSHWCLEELARICELGRLMIPVFYEVDPSHVRRQKGPFENDFRNHLERFGKESVDKWRRALETAGNLKGFPCRSSKQEEIPILLVKRVLTELRRTPVGIADYTVGLDSRVEKLLTLLDYKSRRIQVLGLYGMGGVGKTTLATALYNKLIAHYQYRCFLSRIGEISLKENGLISLQNKLLQDLSQHKVSSVNDVKDGIRELKLMVGEKGVLIVLDDVNHINQLNALAGERKWFGEGSRIIITTRHKEVLVDHIINEFYEVRELNEPEAVQLFNYHALRRGKPTDEYMNLSKQIVSLTGGLPLALEVFGSFLFDKRRIDEWKDALERLKEIRPRDLQDVLKISYDGLDKEVQNVFLDIACLFIRMQMGRGEAIDILKGCGFRGEIAVTILTEKCLMKISEDLYNSLWMHDQVRDMGRQIVHEQNVLNPGMRSRLWDRGEIINVLEHDKGTGSVEGIVLDFIKNITVENRNTVAISFNNLLKAENCTSALAYLKRICQSWFQPGTDKEMVVLHTKSFKSMTNLRLLQINHTKLEGNFKLLPRELKWLQWKGCPLKNLPSDYSPGQLAVLDLSESVIERLWSCGTKKVAENLMILVLRYCHNLLEIPDLSGFKSLEKLDLHHCIQLTKMHKSVGDVKTLLHLNLAECSNLVEFPNVSGLKVLKKLVLSNCTKLKDLPEDLGCMNSLKEFLLDRTAISKLPESIYRLTKLEKLSLNGCSCITSLPESLGELISLNELSLDRTALKELPDSLGSLSNLEKLSMISCNSVTEIPQAIGNMQALTELDVYDSVITELPTSIGSLTYLRKLSAGSCRSLSKLPDSIGGLSFLNILDLGNTSITGLPDQIGDLKMIEKLEMINTPIKSLPEAIGSMSSLTTLNLLGAKELSELPESIGMLEKLVYLKLNKCEKLHKLPASIGNLGSLRHLLMEETAITELPESFGMLCNLLILKMKKQKLKSIHIEEKLVRLPKSFYNLFLLEELDACAWRISGEIPDEFQKLSALEILDLGYNNFCSFPSSLRGLLFSENCSCLPVKSSSLSPYFPQVYRSWLRPTVPNWTIYLIFPTWRTYKC</sequence>
<dbReference type="Gene3D" id="3.80.10.10">
    <property type="entry name" value="Ribonuclease Inhibitor"/>
    <property type="match status" value="5"/>
</dbReference>
<keyword evidence="2" id="KW-0677">Repeat</keyword>
<keyword evidence="1" id="KW-0433">Leucine-rich repeat</keyword>
<dbReference type="SMART" id="SM00369">
    <property type="entry name" value="LRR_TYP"/>
    <property type="match status" value="6"/>
</dbReference>
<organism evidence="5 6">
    <name type="scientific">Erythroxylum novogranatense</name>
    <dbReference type="NCBI Taxonomy" id="1862640"/>
    <lineage>
        <taxon>Eukaryota</taxon>
        <taxon>Viridiplantae</taxon>
        <taxon>Streptophyta</taxon>
        <taxon>Embryophyta</taxon>
        <taxon>Tracheophyta</taxon>
        <taxon>Spermatophyta</taxon>
        <taxon>Magnoliopsida</taxon>
        <taxon>eudicotyledons</taxon>
        <taxon>Gunneridae</taxon>
        <taxon>Pentapetalae</taxon>
        <taxon>rosids</taxon>
        <taxon>fabids</taxon>
        <taxon>Malpighiales</taxon>
        <taxon>Erythroxylaceae</taxon>
        <taxon>Erythroxylum</taxon>
    </lineage>
</organism>
<dbReference type="GO" id="GO:0051707">
    <property type="term" value="P:response to other organism"/>
    <property type="evidence" value="ECO:0007669"/>
    <property type="project" value="UniProtKB-ARBA"/>
</dbReference>
<protein>
    <recommendedName>
        <fullName evidence="4">TIR domain-containing protein</fullName>
    </recommendedName>
</protein>